<dbReference type="InterPro" id="IPR051534">
    <property type="entry name" value="CBASS_pafABC_assoc_protein"/>
</dbReference>
<gene>
    <name evidence="4" type="ORF">ACFQ1C_01065</name>
</gene>
<dbReference type="Pfam" id="PF26107">
    <property type="entry name" value="BrxR_CTD"/>
    <property type="match status" value="1"/>
</dbReference>
<dbReference type="RefSeq" id="WP_379556682.1">
    <property type="nucleotide sequence ID" value="NZ_JBHTJS010000002.1"/>
</dbReference>
<evidence type="ECO:0000313" key="4">
    <source>
        <dbReference type="EMBL" id="MFD1006759.1"/>
    </source>
</evidence>
<dbReference type="Proteomes" id="UP001597048">
    <property type="component" value="Unassembled WGS sequence"/>
</dbReference>
<dbReference type="InterPro" id="IPR059020">
    <property type="entry name" value="CapW_CTD"/>
</dbReference>
<dbReference type="Pfam" id="PF26109">
    <property type="entry name" value="WHD_BrxR"/>
    <property type="match status" value="1"/>
</dbReference>
<name>A0ABW3KCL1_9GAMM</name>
<dbReference type="InterPro" id="IPR026881">
    <property type="entry name" value="WYL_dom"/>
</dbReference>
<protein>
    <submittedName>
        <fullName evidence="4">WYL domain-containing protein</fullName>
    </submittedName>
</protein>
<feature type="domain" description="DNA-binding transcriptional repressor CapW winged helix-turn-helix" evidence="3">
    <location>
        <begin position="8"/>
        <end position="79"/>
    </location>
</feature>
<evidence type="ECO:0000259" key="3">
    <source>
        <dbReference type="Pfam" id="PF26109"/>
    </source>
</evidence>
<dbReference type="PROSITE" id="PS52050">
    <property type="entry name" value="WYL"/>
    <property type="match status" value="1"/>
</dbReference>
<accession>A0ABW3KCL1</accession>
<dbReference type="InterPro" id="IPR059019">
    <property type="entry name" value="WHD_CapW"/>
</dbReference>
<dbReference type="PIRSF" id="PIRSF015558">
    <property type="entry name" value="Txn_reg_DeoR_prd"/>
    <property type="match status" value="1"/>
</dbReference>
<comment type="caution">
    <text evidence="4">The sequence shown here is derived from an EMBL/GenBank/DDBJ whole genome shotgun (WGS) entry which is preliminary data.</text>
</comment>
<feature type="domain" description="WYL" evidence="1">
    <location>
        <begin position="117"/>
        <end position="183"/>
    </location>
</feature>
<dbReference type="InterPro" id="IPR016634">
    <property type="entry name" value="CapW-like"/>
</dbReference>
<keyword evidence="5" id="KW-1185">Reference proteome</keyword>
<sequence length="304" mass="34619">MNSISFSQEQRLRFIDFKLMFVGHFTRAEVVERFKSGLSSATRDINIYKDLAQQNLTYDNAQKRYFITDGFKPFYQHDKQKSLSELASQLSVKVEDSSSVQLPFEAPSQLVTHDISIVATLTQAAINIKPISIEYISLTSGKSSRVIVPHSVVDNGLRWHIRAYDTQTSQFRDFVISRITAAKIIDKPVEEKQKMLADQQWMRIVPLELVPHPSNIEYPEAIELDYGMKQGALKLETRAALAGYLLRRWNVDCSETASKNTSEYQLWLRNCLTLYGVENLHLAPGYEAPISSTKSLSSQEHPIV</sequence>
<feature type="domain" description="DNA-binding transcriptional repressor CapW C-terminal dimerisation" evidence="2">
    <location>
        <begin position="204"/>
        <end position="270"/>
    </location>
</feature>
<dbReference type="PANTHER" id="PTHR34580:SF3">
    <property type="entry name" value="PROTEIN PAFB"/>
    <property type="match status" value="1"/>
</dbReference>
<evidence type="ECO:0000259" key="2">
    <source>
        <dbReference type="Pfam" id="PF26107"/>
    </source>
</evidence>
<organism evidence="4 5">
    <name type="scientific">Oceanisphaera ostreae</name>
    <dbReference type="NCBI Taxonomy" id="914151"/>
    <lineage>
        <taxon>Bacteria</taxon>
        <taxon>Pseudomonadati</taxon>
        <taxon>Pseudomonadota</taxon>
        <taxon>Gammaproteobacteria</taxon>
        <taxon>Aeromonadales</taxon>
        <taxon>Aeromonadaceae</taxon>
        <taxon>Oceanisphaera</taxon>
    </lineage>
</organism>
<dbReference type="Pfam" id="PF13280">
    <property type="entry name" value="WYL"/>
    <property type="match status" value="1"/>
</dbReference>
<proteinExistence type="predicted"/>
<reference evidence="5" key="1">
    <citation type="journal article" date="2019" name="Int. J. Syst. Evol. Microbiol.">
        <title>The Global Catalogue of Microorganisms (GCM) 10K type strain sequencing project: providing services to taxonomists for standard genome sequencing and annotation.</title>
        <authorList>
            <consortium name="The Broad Institute Genomics Platform"/>
            <consortium name="The Broad Institute Genome Sequencing Center for Infectious Disease"/>
            <person name="Wu L."/>
            <person name="Ma J."/>
        </authorList>
    </citation>
    <scope>NUCLEOTIDE SEQUENCE [LARGE SCALE GENOMIC DNA]</scope>
    <source>
        <strain evidence="5">CCUG 60525</strain>
    </source>
</reference>
<dbReference type="EMBL" id="JBHTJS010000002">
    <property type="protein sequence ID" value="MFD1006759.1"/>
    <property type="molecule type" value="Genomic_DNA"/>
</dbReference>
<evidence type="ECO:0000259" key="1">
    <source>
        <dbReference type="Pfam" id="PF13280"/>
    </source>
</evidence>
<dbReference type="PANTHER" id="PTHR34580">
    <property type="match status" value="1"/>
</dbReference>
<evidence type="ECO:0000313" key="5">
    <source>
        <dbReference type="Proteomes" id="UP001597048"/>
    </source>
</evidence>